<feature type="chain" id="PRO_5025463095" evidence="5">
    <location>
        <begin position="19"/>
        <end position="188"/>
    </location>
</feature>
<keyword evidence="3" id="KW-0694">RNA-binding</keyword>
<keyword evidence="7" id="KW-1185">Reference proteome</keyword>
<reference evidence="6" key="2">
    <citation type="submission" date="2025-09" db="UniProtKB">
        <authorList>
            <consortium name="Ensembl"/>
        </authorList>
    </citation>
    <scope>IDENTIFICATION</scope>
</reference>
<dbReference type="GO" id="GO:0004045">
    <property type="term" value="F:peptidyl-tRNA hydrolase activity"/>
    <property type="evidence" value="ECO:0007669"/>
    <property type="project" value="InterPro"/>
</dbReference>
<proteinExistence type="predicted"/>
<dbReference type="PANTHER" id="PTHR17224:SF1">
    <property type="entry name" value="PEPTIDYL-TRNA HYDROLASE"/>
    <property type="match status" value="1"/>
</dbReference>
<dbReference type="GO" id="GO:0000049">
    <property type="term" value="F:tRNA binding"/>
    <property type="evidence" value="ECO:0007669"/>
    <property type="project" value="UniProtKB-KW"/>
</dbReference>
<evidence type="ECO:0000256" key="1">
    <source>
        <dbReference type="ARBA" id="ARBA00022555"/>
    </source>
</evidence>
<keyword evidence="5" id="KW-0732">Signal</keyword>
<keyword evidence="1" id="KW-0820">tRNA-binding</keyword>
<dbReference type="Ensembl" id="ENSSRHT00000089873.1">
    <property type="protein sequence ID" value="ENSSRHP00000087513.1"/>
    <property type="gene ID" value="ENSSRHG00000043260.1"/>
</dbReference>
<reference evidence="6" key="1">
    <citation type="submission" date="2025-08" db="UniProtKB">
        <authorList>
            <consortium name="Ensembl"/>
        </authorList>
    </citation>
    <scope>IDENTIFICATION</scope>
</reference>
<protein>
    <submittedName>
        <fullName evidence="6">Peptidyl-tRNA hydrolase 1 homolog</fullName>
    </submittedName>
</protein>
<evidence type="ECO:0000313" key="6">
    <source>
        <dbReference type="Ensembl" id="ENSSRHP00000087513.1"/>
    </source>
</evidence>
<dbReference type="AlphaFoldDB" id="A0A673M625"/>
<evidence type="ECO:0000256" key="3">
    <source>
        <dbReference type="ARBA" id="ARBA00022884"/>
    </source>
</evidence>
<evidence type="ECO:0000256" key="4">
    <source>
        <dbReference type="SAM" id="MobiDB-lite"/>
    </source>
</evidence>
<dbReference type="Gene3D" id="3.40.50.1470">
    <property type="entry name" value="Peptidyl-tRNA hydrolase"/>
    <property type="match status" value="1"/>
</dbReference>
<organism evidence="6 7">
    <name type="scientific">Sinocyclocheilus rhinocerous</name>
    <dbReference type="NCBI Taxonomy" id="307959"/>
    <lineage>
        <taxon>Eukaryota</taxon>
        <taxon>Metazoa</taxon>
        <taxon>Chordata</taxon>
        <taxon>Craniata</taxon>
        <taxon>Vertebrata</taxon>
        <taxon>Euteleostomi</taxon>
        <taxon>Actinopterygii</taxon>
        <taxon>Neopterygii</taxon>
        <taxon>Teleostei</taxon>
        <taxon>Ostariophysi</taxon>
        <taxon>Cypriniformes</taxon>
        <taxon>Cyprinidae</taxon>
        <taxon>Cyprininae</taxon>
        <taxon>Sinocyclocheilus</taxon>
    </lineage>
</organism>
<dbReference type="InterPro" id="IPR001328">
    <property type="entry name" value="Pept_tRNA_hydro"/>
</dbReference>
<sequence length="188" mass="20434">SFSLCIAVVFQVVGLGNPGMNGSRSDRQVSGEVIVTHLQDIQLVPLRPKLLMNVNGVNVAKAASKYLISPEHILLIHDVLDKPLGKGHNGVKSCADCLHADVSDATLRVGIGRPLGETPVDRYVLGRFSQEEQNVLDTVMKQSVDVLLTYITDSQPQTSPAEGRRASRKNKARTLSPPQDTTEEQKQS</sequence>
<accession>A0A673M625</accession>
<dbReference type="PANTHER" id="PTHR17224">
    <property type="entry name" value="PEPTIDYL-TRNA HYDROLASE"/>
    <property type="match status" value="1"/>
</dbReference>
<dbReference type="SUPFAM" id="SSF53178">
    <property type="entry name" value="Peptidyl-tRNA hydrolase-like"/>
    <property type="match status" value="1"/>
</dbReference>
<dbReference type="Pfam" id="PF01195">
    <property type="entry name" value="Pept_tRNA_hydro"/>
    <property type="match status" value="1"/>
</dbReference>
<evidence type="ECO:0000256" key="2">
    <source>
        <dbReference type="ARBA" id="ARBA00022801"/>
    </source>
</evidence>
<evidence type="ECO:0000256" key="5">
    <source>
        <dbReference type="SAM" id="SignalP"/>
    </source>
</evidence>
<keyword evidence="2" id="KW-0378">Hydrolase</keyword>
<feature type="signal peptide" evidence="5">
    <location>
        <begin position="1"/>
        <end position="18"/>
    </location>
</feature>
<evidence type="ECO:0000313" key="7">
    <source>
        <dbReference type="Proteomes" id="UP000472270"/>
    </source>
</evidence>
<feature type="region of interest" description="Disordered" evidence="4">
    <location>
        <begin position="154"/>
        <end position="188"/>
    </location>
</feature>
<dbReference type="InterPro" id="IPR036416">
    <property type="entry name" value="Pept_tRNA_hydro_sf"/>
</dbReference>
<dbReference type="Proteomes" id="UP000472270">
    <property type="component" value="Unassembled WGS sequence"/>
</dbReference>
<name>A0A673M625_9TELE</name>